<dbReference type="EMBL" id="SJPN01000001">
    <property type="protein sequence ID" value="TWU07990.1"/>
    <property type="molecule type" value="Genomic_DNA"/>
</dbReference>
<dbReference type="RefSeq" id="WP_197454226.1">
    <property type="nucleotide sequence ID" value="NZ_CP151726.1"/>
</dbReference>
<evidence type="ECO:0000313" key="2">
    <source>
        <dbReference type="Proteomes" id="UP000320176"/>
    </source>
</evidence>
<organism evidence="1 2">
    <name type="scientific">Stieleria varia</name>
    <dbReference type="NCBI Taxonomy" id="2528005"/>
    <lineage>
        <taxon>Bacteria</taxon>
        <taxon>Pseudomonadati</taxon>
        <taxon>Planctomycetota</taxon>
        <taxon>Planctomycetia</taxon>
        <taxon>Pirellulales</taxon>
        <taxon>Pirellulaceae</taxon>
        <taxon>Stieleria</taxon>
    </lineage>
</organism>
<evidence type="ECO:0000313" key="1">
    <source>
        <dbReference type="EMBL" id="TWU07990.1"/>
    </source>
</evidence>
<sequence length="57" mass="5968">MDAISTLSICQVCRLSVVDLAVVDLAVVDLAVVDLESQKTVFTGLSSCFFACSPLSS</sequence>
<reference evidence="1 2" key="1">
    <citation type="submission" date="2019-02" db="EMBL/GenBank/DDBJ databases">
        <title>Deep-cultivation of Planctomycetes and their phenomic and genomic characterization uncovers novel biology.</title>
        <authorList>
            <person name="Wiegand S."/>
            <person name="Jogler M."/>
            <person name="Boedeker C."/>
            <person name="Pinto D."/>
            <person name="Vollmers J."/>
            <person name="Rivas-Marin E."/>
            <person name="Kohn T."/>
            <person name="Peeters S.H."/>
            <person name="Heuer A."/>
            <person name="Rast P."/>
            <person name="Oberbeckmann S."/>
            <person name="Bunk B."/>
            <person name="Jeske O."/>
            <person name="Meyerdierks A."/>
            <person name="Storesund J.E."/>
            <person name="Kallscheuer N."/>
            <person name="Luecker S."/>
            <person name="Lage O.M."/>
            <person name="Pohl T."/>
            <person name="Merkel B.J."/>
            <person name="Hornburger P."/>
            <person name="Mueller R.-W."/>
            <person name="Bruemmer F."/>
            <person name="Labrenz M."/>
            <person name="Spormann A.M."/>
            <person name="Op Den Camp H."/>
            <person name="Overmann J."/>
            <person name="Amann R."/>
            <person name="Jetten M.S.M."/>
            <person name="Mascher T."/>
            <person name="Medema M.H."/>
            <person name="Devos D.P."/>
            <person name="Kaster A.-K."/>
            <person name="Ovreas L."/>
            <person name="Rohde M."/>
            <person name="Galperin M.Y."/>
            <person name="Jogler C."/>
        </authorList>
    </citation>
    <scope>NUCLEOTIDE SEQUENCE [LARGE SCALE GENOMIC DNA]</scope>
    <source>
        <strain evidence="1 2">Pla52n</strain>
    </source>
</reference>
<dbReference type="Proteomes" id="UP000320176">
    <property type="component" value="Unassembled WGS sequence"/>
</dbReference>
<comment type="caution">
    <text evidence="1">The sequence shown here is derived from an EMBL/GenBank/DDBJ whole genome shotgun (WGS) entry which is preliminary data.</text>
</comment>
<proteinExistence type="predicted"/>
<dbReference type="AlphaFoldDB" id="A0A5C6B7Q8"/>
<protein>
    <submittedName>
        <fullName evidence="1">Uncharacterized protein</fullName>
    </submittedName>
</protein>
<keyword evidence="2" id="KW-1185">Reference proteome</keyword>
<gene>
    <name evidence="1" type="ORF">Pla52n_05670</name>
</gene>
<name>A0A5C6B7Q8_9BACT</name>
<accession>A0A5C6B7Q8</accession>